<evidence type="ECO:0000313" key="2">
    <source>
        <dbReference type="Proteomes" id="UP001153954"/>
    </source>
</evidence>
<dbReference type="AlphaFoldDB" id="A0AAU9V3Y5"/>
<accession>A0AAU9V3Y5</accession>
<sequence length="137" mass="15351">MLNRMQDDSKGCTVTLLNFPLLHCYLKNMHEIQAVLARKVFPVILAKKFPFELYQNGLTKNELEQKARSVRGPAVLPSRALLGYAAINTASAGPPNYQPLHPALSAPRMLLHPRPHPRRSLARGNISPARPHRFCPI</sequence>
<evidence type="ECO:0000313" key="1">
    <source>
        <dbReference type="EMBL" id="CAH2104439.1"/>
    </source>
</evidence>
<gene>
    <name evidence="1" type="ORF">EEDITHA_LOCUS18813</name>
</gene>
<keyword evidence="2" id="KW-1185">Reference proteome</keyword>
<organism evidence="1 2">
    <name type="scientific">Euphydryas editha</name>
    <name type="common">Edith's checkerspot</name>
    <dbReference type="NCBI Taxonomy" id="104508"/>
    <lineage>
        <taxon>Eukaryota</taxon>
        <taxon>Metazoa</taxon>
        <taxon>Ecdysozoa</taxon>
        <taxon>Arthropoda</taxon>
        <taxon>Hexapoda</taxon>
        <taxon>Insecta</taxon>
        <taxon>Pterygota</taxon>
        <taxon>Neoptera</taxon>
        <taxon>Endopterygota</taxon>
        <taxon>Lepidoptera</taxon>
        <taxon>Glossata</taxon>
        <taxon>Ditrysia</taxon>
        <taxon>Papilionoidea</taxon>
        <taxon>Nymphalidae</taxon>
        <taxon>Nymphalinae</taxon>
        <taxon>Euphydryas</taxon>
    </lineage>
</organism>
<reference evidence="1" key="1">
    <citation type="submission" date="2022-03" db="EMBL/GenBank/DDBJ databases">
        <authorList>
            <person name="Tunstrom K."/>
        </authorList>
    </citation>
    <scope>NUCLEOTIDE SEQUENCE</scope>
</reference>
<proteinExistence type="predicted"/>
<comment type="caution">
    <text evidence="1">The sequence shown here is derived from an EMBL/GenBank/DDBJ whole genome shotgun (WGS) entry which is preliminary data.</text>
</comment>
<dbReference type="Proteomes" id="UP001153954">
    <property type="component" value="Unassembled WGS sequence"/>
</dbReference>
<dbReference type="EMBL" id="CAKOGL010000027">
    <property type="protein sequence ID" value="CAH2104439.1"/>
    <property type="molecule type" value="Genomic_DNA"/>
</dbReference>
<name>A0AAU9V3Y5_EUPED</name>
<protein>
    <submittedName>
        <fullName evidence="1">Uncharacterized protein</fullName>
    </submittedName>
</protein>